<keyword evidence="5 12" id="KW-0235">DNA replication</keyword>
<dbReference type="NCBIfam" id="TIGR01391">
    <property type="entry name" value="dnaG"/>
    <property type="match status" value="1"/>
</dbReference>
<keyword evidence="11 12" id="KW-0804">Transcription</keyword>
<dbReference type="GO" id="GO:0003677">
    <property type="term" value="F:DNA binding"/>
    <property type="evidence" value="ECO:0007669"/>
    <property type="project" value="UniProtKB-KW"/>
</dbReference>
<keyword evidence="6 12" id="KW-0479">Metal-binding</keyword>
<dbReference type="OrthoDB" id="9803773at2"/>
<dbReference type="FunFam" id="3.90.580.10:FF:000001">
    <property type="entry name" value="DNA primase"/>
    <property type="match status" value="1"/>
</dbReference>
<comment type="subunit">
    <text evidence="12">Monomer. Interacts with DnaB.</text>
</comment>
<dbReference type="Gene3D" id="3.40.1360.10">
    <property type="match status" value="1"/>
</dbReference>
<dbReference type="PROSITE" id="PS50880">
    <property type="entry name" value="TOPRIM"/>
    <property type="match status" value="1"/>
</dbReference>
<dbReference type="InterPro" id="IPR006295">
    <property type="entry name" value="DNA_primase_DnaG"/>
</dbReference>
<dbReference type="SUPFAM" id="SSF56731">
    <property type="entry name" value="DNA primase core"/>
    <property type="match status" value="1"/>
</dbReference>
<dbReference type="InterPro" id="IPR013264">
    <property type="entry name" value="DNAG_N"/>
</dbReference>
<dbReference type="InterPro" id="IPR019475">
    <property type="entry name" value="DNA_primase_DnaB-bd"/>
</dbReference>
<dbReference type="SMART" id="SM00493">
    <property type="entry name" value="TOPRIM"/>
    <property type="match status" value="1"/>
</dbReference>
<dbReference type="GO" id="GO:0006269">
    <property type="term" value="P:DNA replication, synthesis of primer"/>
    <property type="evidence" value="ECO:0007669"/>
    <property type="project" value="UniProtKB-UniRule"/>
</dbReference>
<feature type="region of interest" description="Disordered" evidence="15">
    <location>
        <begin position="438"/>
        <end position="479"/>
    </location>
</feature>
<evidence type="ECO:0000256" key="15">
    <source>
        <dbReference type="SAM" id="MobiDB-lite"/>
    </source>
</evidence>
<keyword evidence="4 12" id="KW-0548">Nucleotidyltransferase</keyword>
<keyword evidence="7 12" id="KW-0863">Zinc-finger</keyword>
<sequence length="683" mass="78111">MITDDKKEEIRQTADIVEVVGDYVKLKKSGSGFVGLCPFHSEKTPSFHVTPQLGIYKCFGCGESGDVFSFVMAMEGVSFPESLRSLADRYGIDIPDEHTDGDDEQTRLREGIYHALKFAGLFFYRQLLESEKAATARSYLHKRGYEKETIRSFGLGYAPPGSELLKAAQTEGIPDEYLLRADLIKPDSRGDGYYDTFRDRLMFPIFNPSGKVIAFAGRILDESKKTAKYINSAQTPVYNKSEVVYGINFAKNEIRKEGEVILVEGYTDVITMNRHGIKNVVASSGTSLTPGQIKILQRYGNRIVMIYDADSAGQAAMQRGMNIALEQGMEVFLLELPEKEDPDSFVKQFGRDSFLDYKRKRAEDFVTFTILKAEKEGDMERPGGRSSTIRKILESIALIPEELERQVFIQHLHQKTQKYRKGSDRELFQQMEKILSEKKQKKQYKAGSNLSAPPAYMGDIPDIRDGDDYGNPQSAQSLPEQIDGKDRFRNREQALRKKPHYEMELIRLMLRYGENMIRFIGHNVAEDHFEDEELKAFYADIINRHVKGEKVTIEHYTEREAPYPTLLGDILLERYTLSEKHAEKTGSIFKRDKNPFKTAKSTLKPLHLYFFERKRKSIAIDLKNADGEEKARLMKLLTKVQKEISRIQKTPSDELFEDPDFIKSDPISDKNGFEYKMKGEGEG</sequence>
<keyword evidence="3 12" id="KW-0808">Transferase</keyword>
<evidence type="ECO:0000256" key="4">
    <source>
        <dbReference type="ARBA" id="ARBA00022695"/>
    </source>
</evidence>
<keyword evidence="1 12" id="KW-0240">DNA-directed RNA polymerase</keyword>
<dbReference type="InterPro" id="IPR002694">
    <property type="entry name" value="Znf_CHC2"/>
</dbReference>
<dbReference type="InterPro" id="IPR030846">
    <property type="entry name" value="DnaG_bac"/>
</dbReference>
<comment type="similarity">
    <text evidence="12 13">Belongs to the DnaG primase family.</text>
</comment>
<evidence type="ECO:0000256" key="2">
    <source>
        <dbReference type="ARBA" id="ARBA00022515"/>
    </source>
</evidence>
<dbReference type="InterPro" id="IPR050219">
    <property type="entry name" value="DnaG_primase"/>
</dbReference>
<dbReference type="Pfam" id="PF08275">
    <property type="entry name" value="DNAG_N"/>
    <property type="match status" value="1"/>
</dbReference>
<evidence type="ECO:0000259" key="16">
    <source>
        <dbReference type="PROSITE" id="PS50880"/>
    </source>
</evidence>
<keyword evidence="10 12" id="KW-0238">DNA-binding</keyword>
<evidence type="ECO:0000256" key="7">
    <source>
        <dbReference type="ARBA" id="ARBA00022771"/>
    </source>
</evidence>
<dbReference type="GO" id="GO:0003899">
    <property type="term" value="F:DNA-directed RNA polymerase activity"/>
    <property type="evidence" value="ECO:0007669"/>
    <property type="project" value="UniProtKB-UniRule"/>
</dbReference>
<gene>
    <name evidence="12" type="primary">dnaG</name>
    <name evidence="17" type="ORF">DDZ15_04990</name>
</gene>
<comment type="cofactor">
    <cofactor evidence="12 13 14">
        <name>Zn(2+)</name>
        <dbReference type="ChEBI" id="CHEBI:29105"/>
    </cofactor>
    <text evidence="12 13 14">Binds 1 zinc ion per monomer.</text>
</comment>
<evidence type="ECO:0000256" key="13">
    <source>
        <dbReference type="PIRNR" id="PIRNR002811"/>
    </source>
</evidence>
<dbReference type="SUPFAM" id="SSF57783">
    <property type="entry name" value="Zinc beta-ribbon"/>
    <property type="match status" value="1"/>
</dbReference>
<evidence type="ECO:0000256" key="5">
    <source>
        <dbReference type="ARBA" id="ARBA00022705"/>
    </source>
</evidence>
<dbReference type="InterPro" id="IPR034151">
    <property type="entry name" value="TOPRIM_DnaG_bac"/>
</dbReference>
<dbReference type="PIRSF" id="PIRSF002811">
    <property type="entry name" value="DnaG"/>
    <property type="match status" value="1"/>
</dbReference>
<evidence type="ECO:0000256" key="14">
    <source>
        <dbReference type="PIRSR" id="PIRSR002811-1"/>
    </source>
</evidence>
<dbReference type="Pfam" id="PF13155">
    <property type="entry name" value="Toprim_2"/>
    <property type="match status" value="1"/>
</dbReference>
<dbReference type="Proteomes" id="UP000245533">
    <property type="component" value="Unassembled WGS sequence"/>
</dbReference>
<reference evidence="17 18" key="1">
    <citation type="submission" date="2018-05" db="EMBL/GenBank/DDBJ databases">
        <title>Rhodohalobacter halophilus gen. nov., sp. nov., a moderately halophilic member of the family Balneolaceae.</title>
        <authorList>
            <person name="Liu Z.-W."/>
        </authorList>
    </citation>
    <scope>NUCLEOTIDE SEQUENCE [LARGE SCALE GENOMIC DNA]</scope>
    <source>
        <strain evidence="17 18">8A47</strain>
    </source>
</reference>
<dbReference type="RefSeq" id="WP_109645788.1">
    <property type="nucleotide sequence ID" value="NZ_QGGB01000003.1"/>
</dbReference>
<dbReference type="GO" id="GO:0008270">
    <property type="term" value="F:zinc ion binding"/>
    <property type="evidence" value="ECO:0007669"/>
    <property type="project" value="UniProtKB-UniRule"/>
</dbReference>
<dbReference type="GO" id="GO:0000428">
    <property type="term" value="C:DNA-directed RNA polymerase complex"/>
    <property type="evidence" value="ECO:0007669"/>
    <property type="project" value="UniProtKB-KW"/>
</dbReference>
<proteinExistence type="inferred from homology"/>
<evidence type="ECO:0000256" key="10">
    <source>
        <dbReference type="ARBA" id="ARBA00023125"/>
    </source>
</evidence>
<comment type="catalytic activity">
    <reaction evidence="12">
        <text>ssDNA + n NTP = ssDNA/pppN(pN)n-1 hybrid + (n-1) diphosphate.</text>
        <dbReference type="EC" id="2.7.7.101"/>
    </reaction>
</comment>
<dbReference type="AlphaFoldDB" id="A0A316TSV1"/>
<evidence type="ECO:0000256" key="6">
    <source>
        <dbReference type="ARBA" id="ARBA00022723"/>
    </source>
</evidence>
<evidence type="ECO:0000256" key="8">
    <source>
        <dbReference type="ARBA" id="ARBA00022833"/>
    </source>
</evidence>
<dbReference type="Gene3D" id="3.90.980.10">
    <property type="entry name" value="DNA primase, catalytic core, N-terminal domain"/>
    <property type="match status" value="1"/>
</dbReference>
<feature type="domain" description="Toprim" evidence="16">
    <location>
        <begin position="258"/>
        <end position="339"/>
    </location>
</feature>
<dbReference type="Gene3D" id="3.90.580.10">
    <property type="entry name" value="Zinc finger, CHC2-type domain"/>
    <property type="match status" value="1"/>
</dbReference>
<dbReference type="PANTHER" id="PTHR30313:SF2">
    <property type="entry name" value="DNA PRIMASE"/>
    <property type="match status" value="1"/>
</dbReference>
<evidence type="ECO:0000256" key="1">
    <source>
        <dbReference type="ARBA" id="ARBA00022478"/>
    </source>
</evidence>
<dbReference type="EC" id="2.7.7.101" evidence="12"/>
<keyword evidence="2 12" id="KW-0639">Primosome</keyword>
<protein>
    <recommendedName>
        <fullName evidence="12 13">DNA primase</fullName>
        <ecNumber evidence="12">2.7.7.101</ecNumber>
    </recommendedName>
</protein>
<dbReference type="EMBL" id="QGGB01000003">
    <property type="protein sequence ID" value="PWN07657.1"/>
    <property type="molecule type" value="Genomic_DNA"/>
</dbReference>
<dbReference type="GO" id="GO:1990077">
    <property type="term" value="C:primosome complex"/>
    <property type="evidence" value="ECO:0007669"/>
    <property type="project" value="UniProtKB-KW"/>
</dbReference>
<feature type="zinc finger region" description="CHC2-type" evidence="12 14">
    <location>
        <begin position="37"/>
        <end position="61"/>
    </location>
</feature>
<evidence type="ECO:0000256" key="9">
    <source>
        <dbReference type="ARBA" id="ARBA00022842"/>
    </source>
</evidence>
<dbReference type="HAMAP" id="MF_00974">
    <property type="entry name" value="DNA_primase_DnaG"/>
    <property type="match status" value="1"/>
</dbReference>
<keyword evidence="9" id="KW-0460">Magnesium</keyword>
<dbReference type="InterPro" id="IPR037068">
    <property type="entry name" value="DNA_primase_core_N_sf"/>
</dbReference>
<comment type="caution">
    <text evidence="17">The sequence shown here is derived from an EMBL/GenBank/DDBJ whole genome shotgun (WGS) entry which is preliminary data.</text>
</comment>
<dbReference type="Pfam" id="PF10410">
    <property type="entry name" value="DnaB_bind"/>
    <property type="match status" value="1"/>
</dbReference>
<dbReference type="CDD" id="cd03364">
    <property type="entry name" value="TOPRIM_DnaG_primases"/>
    <property type="match status" value="1"/>
</dbReference>
<name>A0A316TSV1_9BACT</name>
<evidence type="ECO:0000256" key="11">
    <source>
        <dbReference type="ARBA" id="ARBA00023163"/>
    </source>
</evidence>
<evidence type="ECO:0000256" key="3">
    <source>
        <dbReference type="ARBA" id="ARBA00022679"/>
    </source>
</evidence>
<dbReference type="GO" id="GO:0005737">
    <property type="term" value="C:cytoplasm"/>
    <property type="evidence" value="ECO:0007669"/>
    <property type="project" value="TreeGrafter"/>
</dbReference>
<dbReference type="SMART" id="SM00400">
    <property type="entry name" value="ZnF_CHCC"/>
    <property type="match status" value="1"/>
</dbReference>
<accession>A0A316TSV1</accession>
<dbReference type="InterPro" id="IPR036977">
    <property type="entry name" value="DNA_primase_Znf_CHC2"/>
</dbReference>
<evidence type="ECO:0000313" key="17">
    <source>
        <dbReference type="EMBL" id="PWN07657.1"/>
    </source>
</evidence>
<evidence type="ECO:0000313" key="18">
    <source>
        <dbReference type="Proteomes" id="UP000245533"/>
    </source>
</evidence>
<dbReference type="InterPro" id="IPR006171">
    <property type="entry name" value="TOPRIM_dom"/>
</dbReference>
<organism evidence="17 18">
    <name type="scientific">Rhodohalobacter mucosus</name>
    <dbReference type="NCBI Taxonomy" id="2079485"/>
    <lineage>
        <taxon>Bacteria</taxon>
        <taxon>Pseudomonadati</taxon>
        <taxon>Balneolota</taxon>
        <taxon>Balneolia</taxon>
        <taxon>Balneolales</taxon>
        <taxon>Balneolaceae</taxon>
        <taxon>Rhodohalobacter</taxon>
    </lineage>
</organism>
<keyword evidence="18" id="KW-1185">Reference proteome</keyword>
<evidence type="ECO:0000256" key="12">
    <source>
        <dbReference type="HAMAP-Rule" id="MF_00974"/>
    </source>
</evidence>
<comment type="domain">
    <text evidence="12">Contains an N-terminal zinc-binding domain, a central core domain that contains the primase activity, and a C-terminal DnaB-binding domain.</text>
</comment>
<dbReference type="PANTHER" id="PTHR30313">
    <property type="entry name" value="DNA PRIMASE"/>
    <property type="match status" value="1"/>
</dbReference>
<comment type="function">
    <text evidence="12 13">RNA polymerase that catalyzes the synthesis of short RNA molecules used as primers for DNA polymerase during DNA replication.</text>
</comment>
<keyword evidence="8 12" id="KW-0862">Zinc</keyword>
<dbReference type="Pfam" id="PF01807">
    <property type="entry name" value="Zn_ribbon_DnaG"/>
    <property type="match status" value="1"/>
</dbReference>